<evidence type="ECO:0000256" key="1">
    <source>
        <dbReference type="PROSITE-ProRule" id="PRU00221"/>
    </source>
</evidence>
<dbReference type="EMBL" id="CAJJDP010000068">
    <property type="protein sequence ID" value="CAD8177433.1"/>
    <property type="molecule type" value="Genomic_DNA"/>
</dbReference>
<dbReference type="PANTHER" id="PTHR19920">
    <property type="entry name" value="WD40 PROTEIN CIAO1"/>
    <property type="match status" value="1"/>
</dbReference>
<organism evidence="2 3">
    <name type="scientific">Paramecium octaurelia</name>
    <dbReference type="NCBI Taxonomy" id="43137"/>
    <lineage>
        <taxon>Eukaryota</taxon>
        <taxon>Sar</taxon>
        <taxon>Alveolata</taxon>
        <taxon>Ciliophora</taxon>
        <taxon>Intramacronucleata</taxon>
        <taxon>Oligohymenophorea</taxon>
        <taxon>Peniculida</taxon>
        <taxon>Parameciidae</taxon>
        <taxon>Paramecium</taxon>
    </lineage>
</organism>
<name>A0A8S1VLK3_PAROT</name>
<reference evidence="2" key="1">
    <citation type="submission" date="2021-01" db="EMBL/GenBank/DDBJ databases">
        <authorList>
            <consortium name="Genoscope - CEA"/>
            <person name="William W."/>
        </authorList>
    </citation>
    <scope>NUCLEOTIDE SEQUENCE</scope>
</reference>
<dbReference type="AlphaFoldDB" id="A0A8S1VLK3"/>
<dbReference type="OrthoDB" id="538223at2759"/>
<dbReference type="InterPro" id="IPR001680">
    <property type="entry name" value="WD40_rpt"/>
</dbReference>
<dbReference type="PROSITE" id="PS50294">
    <property type="entry name" value="WD_REPEATS_REGION"/>
    <property type="match status" value="2"/>
</dbReference>
<dbReference type="PROSITE" id="PS50082">
    <property type="entry name" value="WD_REPEATS_2"/>
    <property type="match status" value="2"/>
</dbReference>
<protein>
    <recommendedName>
        <fullName evidence="4">WD40 repeat-containing protein</fullName>
    </recommendedName>
</protein>
<dbReference type="Pfam" id="PF00400">
    <property type="entry name" value="WD40"/>
    <property type="match status" value="3"/>
</dbReference>
<dbReference type="OMA" id="THELFGC"/>
<evidence type="ECO:0000313" key="2">
    <source>
        <dbReference type="EMBL" id="CAD8177433.1"/>
    </source>
</evidence>
<proteinExistence type="predicted"/>
<dbReference type="FunFam" id="2.130.10.10:FF:001434">
    <property type="entry name" value="Uncharacterized protein"/>
    <property type="match status" value="1"/>
</dbReference>
<feature type="repeat" description="WD" evidence="1">
    <location>
        <begin position="214"/>
        <end position="245"/>
    </location>
</feature>
<dbReference type="PANTHER" id="PTHR19920:SF0">
    <property type="entry name" value="CYTOSOLIC IRON-SULFUR PROTEIN ASSEMBLY PROTEIN CIAO1-RELATED"/>
    <property type="match status" value="1"/>
</dbReference>
<sequence length="433" mass="50892">MGSEQIITKLQNQVEDFLQEIYQSIDSSFTRIEAFLDQLPLAPNPPVPHQIVNNAPKMQQIQLPLIQTIANQVIQEVEPIFKLIINKKIQKERLKLVQLEQSNIILDNHHQSNLQRFKYHLIQNYSIKQNECCRAIAFNKDNSIVLATCEKKIKVFEFKQEKLRQTQILNEHQDNVTTLNFMKKSTQFISASHDRQIIIWSMNSDNQWITQQKLSGHSDWIRCLVLNNNEDHIISGSRDNTVKFWVKQNEWICSQTITDHTKSVCGLSLNEQQNQVISCGWDKLILIIEQSSQDQKWNVIQKISVDVFGRRLCFINDNVFTFQPNCKEFMDVYEMRNNNKQYAKTKHIPVKSGIDGCNYYFPQQYIKLKCLIVNKNSQNVNLIRKNQNGDFITHQSIDFGSYDLQGQMSEDGEYLMTWDEKSKEIQIRKYHQE</sequence>
<accession>A0A8S1VLK3</accession>
<feature type="repeat" description="WD" evidence="1">
    <location>
        <begin position="169"/>
        <end position="210"/>
    </location>
</feature>
<dbReference type="SMART" id="SM00320">
    <property type="entry name" value="WD40"/>
    <property type="match status" value="4"/>
</dbReference>
<keyword evidence="1" id="KW-0853">WD repeat</keyword>
<comment type="caution">
    <text evidence="2">The sequence shown here is derived from an EMBL/GenBank/DDBJ whole genome shotgun (WGS) entry which is preliminary data.</text>
</comment>
<keyword evidence="3" id="KW-1185">Reference proteome</keyword>
<dbReference type="Proteomes" id="UP000683925">
    <property type="component" value="Unassembled WGS sequence"/>
</dbReference>
<dbReference type="GO" id="GO:0016226">
    <property type="term" value="P:iron-sulfur cluster assembly"/>
    <property type="evidence" value="ECO:0007669"/>
    <property type="project" value="TreeGrafter"/>
</dbReference>
<gene>
    <name evidence="2" type="ORF">POCTA_138.1.T0690021</name>
</gene>
<evidence type="ECO:0008006" key="4">
    <source>
        <dbReference type="Google" id="ProtNLM"/>
    </source>
</evidence>
<evidence type="ECO:0000313" key="3">
    <source>
        <dbReference type="Proteomes" id="UP000683925"/>
    </source>
</evidence>
<dbReference type="GO" id="GO:0097361">
    <property type="term" value="C:cytosolic [4Fe-4S] assembly targeting complex"/>
    <property type="evidence" value="ECO:0007669"/>
    <property type="project" value="TreeGrafter"/>
</dbReference>